<accession>A0A137YZR0</accession>
<protein>
    <recommendedName>
        <fullName evidence="3">Immunity protein 51 of polymorphic toxin system</fullName>
    </recommendedName>
</protein>
<sequence>MAPLTLVETSSGAHSLLLVAGGTPADDAVAESGHEPNGYFWQGVAERVAPQLVERVSLDSESGMFCARADDRDVLVRLGAKLAPVVNDPARLREVVAAAEADGFEFDD</sequence>
<keyword evidence="2" id="KW-1185">Reference proteome</keyword>
<evidence type="ECO:0008006" key="3">
    <source>
        <dbReference type="Google" id="ProtNLM"/>
    </source>
</evidence>
<organism evidence="1 2">
    <name type="scientific">Tsukamurella pseudospumae</name>
    <dbReference type="NCBI Taxonomy" id="239498"/>
    <lineage>
        <taxon>Bacteria</taxon>
        <taxon>Bacillati</taxon>
        <taxon>Actinomycetota</taxon>
        <taxon>Actinomycetes</taxon>
        <taxon>Mycobacteriales</taxon>
        <taxon>Tsukamurellaceae</taxon>
        <taxon>Tsukamurella</taxon>
    </lineage>
</organism>
<reference evidence="1 2" key="1">
    <citation type="submission" date="2016-02" db="EMBL/GenBank/DDBJ databases">
        <authorList>
            <person name="Teng J.L."/>
            <person name="Tang Y."/>
            <person name="Huang Y."/>
            <person name="Guo F."/>
            <person name="Wei W."/>
            <person name="Chen J.H."/>
            <person name="Wong S.Y."/>
            <person name="Lau S.K."/>
            <person name="Woo P.C."/>
        </authorList>
    </citation>
    <scope>NUCLEOTIDE SEQUENCE [LARGE SCALE GENOMIC DNA]</scope>
    <source>
        <strain evidence="1 2">JCM 13375</strain>
    </source>
</reference>
<dbReference type="Proteomes" id="UP000070409">
    <property type="component" value="Unassembled WGS sequence"/>
</dbReference>
<name>A0A137YZR0_9ACTN</name>
<proteinExistence type="predicted"/>
<gene>
    <name evidence="1" type="ORF">AXK61_06380</name>
</gene>
<evidence type="ECO:0000313" key="2">
    <source>
        <dbReference type="Proteomes" id="UP000070409"/>
    </source>
</evidence>
<dbReference type="Pfam" id="PF15595">
    <property type="entry name" value="Imm51"/>
    <property type="match status" value="1"/>
</dbReference>
<dbReference type="EMBL" id="LSRE01000044">
    <property type="protein sequence ID" value="KXO91368.1"/>
    <property type="molecule type" value="Genomic_DNA"/>
</dbReference>
<dbReference type="InterPro" id="IPR028956">
    <property type="entry name" value="Imm51"/>
</dbReference>
<comment type="caution">
    <text evidence="1">The sequence shown here is derived from an EMBL/GenBank/DDBJ whole genome shotgun (WGS) entry which is preliminary data.</text>
</comment>
<evidence type="ECO:0000313" key="1">
    <source>
        <dbReference type="EMBL" id="KXO91368.1"/>
    </source>
</evidence>